<feature type="domain" description="Schlafen AlbA-2" evidence="1">
    <location>
        <begin position="31"/>
        <end position="172"/>
    </location>
</feature>
<dbReference type="Gene3D" id="3.30.950.30">
    <property type="entry name" value="Schlafen, AAA domain"/>
    <property type="match status" value="1"/>
</dbReference>
<dbReference type="InterPro" id="IPR007421">
    <property type="entry name" value="Schlafen_AlbA_2_dom"/>
</dbReference>
<name>A0A6B0YWG6_9CHLR</name>
<dbReference type="PANTHER" id="PTHR30595:SF6">
    <property type="entry name" value="SCHLAFEN ALBA-2 DOMAIN-CONTAINING PROTEIN"/>
    <property type="match status" value="1"/>
</dbReference>
<dbReference type="EMBL" id="VXRG01000107">
    <property type="protein sequence ID" value="MXY94349.1"/>
    <property type="molecule type" value="Genomic_DNA"/>
</dbReference>
<dbReference type="Pfam" id="PF04326">
    <property type="entry name" value="SLFN_AlbA_2"/>
    <property type="match status" value="1"/>
</dbReference>
<comment type="caution">
    <text evidence="2">The sequence shown here is derived from an EMBL/GenBank/DDBJ whole genome shotgun (WGS) entry which is preliminary data.</text>
</comment>
<dbReference type="AlphaFoldDB" id="A0A6B0YWG6"/>
<gene>
    <name evidence="2" type="ORF">F4Y42_12985</name>
</gene>
<evidence type="ECO:0000313" key="2">
    <source>
        <dbReference type="EMBL" id="MXY94349.1"/>
    </source>
</evidence>
<keyword evidence="2" id="KW-0067">ATP-binding</keyword>
<reference evidence="2" key="1">
    <citation type="submission" date="2019-09" db="EMBL/GenBank/DDBJ databases">
        <title>Characterisation of the sponge microbiome using genome-centric metagenomics.</title>
        <authorList>
            <person name="Engelberts J.P."/>
            <person name="Robbins S.J."/>
            <person name="De Goeij J.M."/>
            <person name="Aranda M."/>
            <person name="Bell S.C."/>
            <person name="Webster N.S."/>
        </authorList>
    </citation>
    <scope>NUCLEOTIDE SEQUENCE</scope>
    <source>
        <strain evidence="2">SB0664_bin_27</strain>
    </source>
</reference>
<proteinExistence type="predicted"/>
<sequence>MGGVMISILSKPREQIGIDDIHELIRSGIPEGEQIEYKRELSRKTGNVEDDWMTGGSIGENSKERLTRQVIALANTSGGIVVLGIDQSQDKPPVAACIVPVPRCADLADTLTSVFLGRIEPLLPSLEVFPIKSDEEGGLVVIRVDKSRQAPHRDIATRECYVRRNDQSRKMTMREIQDATLNAARGLERLERMFARRDSLFQEEFNSLVNPVDAFGIRLSAIPVRDNVWIERVFHQRRIIPSLDKPWTDVFEHQEGFEPRKLLPTGMHNPSFPWRPVLRGVRGEEIEKRFRVLSKTEHKSDLPQSILYNEIYCDGIIELGLVVHNSYPNSYDENFKMFITPDLPLSMFANLITQLHHVRILAGSPMAEYAVEVIASVKGAHRTIGHPDYHFEPVGTIPSGTLEFPRYSFADVYDFPDMLNLFFRDLYNALGRDLDIEQRWLSIEDWPPA</sequence>
<dbReference type="GO" id="GO:0005524">
    <property type="term" value="F:ATP binding"/>
    <property type="evidence" value="ECO:0007669"/>
    <property type="project" value="UniProtKB-KW"/>
</dbReference>
<dbReference type="InterPro" id="IPR038461">
    <property type="entry name" value="Schlafen_AlbA_2_dom_sf"/>
</dbReference>
<protein>
    <submittedName>
        <fullName evidence="2">ATP-binding protein</fullName>
    </submittedName>
</protein>
<accession>A0A6B0YWG6</accession>
<dbReference type="PANTHER" id="PTHR30595">
    <property type="entry name" value="GLPR-RELATED TRANSCRIPTIONAL REPRESSOR"/>
    <property type="match status" value="1"/>
</dbReference>
<keyword evidence="2" id="KW-0547">Nucleotide-binding</keyword>
<evidence type="ECO:0000259" key="1">
    <source>
        <dbReference type="Pfam" id="PF04326"/>
    </source>
</evidence>
<organism evidence="2">
    <name type="scientific">Caldilineaceae bacterium SB0664_bin_27</name>
    <dbReference type="NCBI Taxonomy" id="2605260"/>
    <lineage>
        <taxon>Bacteria</taxon>
        <taxon>Bacillati</taxon>
        <taxon>Chloroflexota</taxon>
        <taxon>Caldilineae</taxon>
        <taxon>Caldilineales</taxon>
        <taxon>Caldilineaceae</taxon>
    </lineage>
</organism>